<dbReference type="Proteomes" id="UP000264071">
    <property type="component" value="Unassembled WGS sequence"/>
</dbReference>
<evidence type="ECO:0000256" key="5">
    <source>
        <dbReference type="SAM" id="Phobius"/>
    </source>
</evidence>
<dbReference type="PANTHER" id="PTHR43731:SF9">
    <property type="entry name" value="SLR1461 PROTEIN"/>
    <property type="match status" value="1"/>
</dbReference>
<dbReference type="Gene3D" id="1.20.1540.10">
    <property type="entry name" value="Rhomboid-like"/>
    <property type="match status" value="1"/>
</dbReference>
<dbReference type="InterPro" id="IPR035952">
    <property type="entry name" value="Rhomboid-like_sf"/>
</dbReference>
<evidence type="ECO:0000313" key="8">
    <source>
        <dbReference type="Proteomes" id="UP000264071"/>
    </source>
</evidence>
<dbReference type="SUPFAM" id="SSF144091">
    <property type="entry name" value="Rhomboid-like"/>
    <property type="match status" value="1"/>
</dbReference>
<evidence type="ECO:0000256" key="2">
    <source>
        <dbReference type="ARBA" id="ARBA00022692"/>
    </source>
</evidence>
<feature type="transmembrane region" description="Helical" evidence="5">
    <location>
        <begin position="172"/>
        <end position="191"/>
    </location>
</feature>
<evidence type="ECO:0000256" key="3">
    <source>
        <dbReference type="ARBA" id="ARBA00022989"/>
    </source>
</evidence>
<comment type="caution">
    <text evidence="7">The sequence shown here is derived from an EMBL/GenBank/DDBJ whole genome shotgun (WGS) entry which is preliminary data.</text>
</comment>
<evidence type="ECO:0000256" key="4">
    <source>
        <dbReference type="ARBA" id="ARBA00023136"/>
    </source>
</evidence>
<dbReference type="GO" id="GO:0006508">
    <property type="term" value="P:proteolysis"/>
    <property type="evidence" value="ECO:0007669"/>
    <property type="project" value="UniProtKB-KW"/>
</dbReference>
<feature type="transmembrane region" description="Helical" evidence="5">
    <location>
        <begin position="120"/>
        <end position="141"/>
    </location>
</feature>
<keyword evidence="7" id="KW-0378">Hydrolase</keyword>
<keyword evidence="7" id="KW-0645">Protease</keyword>
<evidence type="ECO:0000313" key="7">
    <source>
        <dbReference type="EMBL" id="HCT59049.1"/>
    </source>
</evidence>
<dbReference type="InterPro" id="IPR050925">
    <property type="entry name" value="Rhomboid_protease_S54"/>
</dbReference>
<sequence length="195" mass="20412">MAKPPVARTARNVTKSLKTQVSTLGTTMGAFWITFVVNGMLGGALNQFGIVPRTVSGLRGILFGPFLHGNLQHLVANTIPFLALGWMVMLRDARHFLPVTLFSMLGAGLFAWTLGAPGSVHIGASGVIFGYLGFLLLAGVYSRSVASILLSLVTAALWGGLVLGIAPGQAGISWQAHLGGFIGGILAARAFRKAR</sequence>
<comment type="subcellular location">
    <subcellularLocation>
        <location evidence="1">Membrane</location>
        <topology evidence="1">Multi-pass membrane protein</topology>
    </subcellularLocation>
</comment>
<keyword evidence="4 5" id="KW-0472">Membrane</keyword>
<accession>A0A3D4VD55</accession>
<organism evidence="7 8">
    <name type="scientific">Gemmatimonas aurantiaca</name>
    <dbReference type="NCBI Taxonomy" id="173480"/>
    <lineage>
        <taxon>Bacteria</taxon>
        <taxon>Pseudomonadati</taxon>
        <taxon>Gemmatimonadota</taxon>
        <taxon>Gemmatimonadia</taxon>
        <taxon>Gemmatimonadales</taxon>
        <taxon>Gemmatimonadaceae</taxon>
        <taxon>Gemmatimonas</taxon>
    </lineage>
</organism>
<dbReference type="EMBL" id="DPIY01000012">
    <property type="protein sequence ID" value="HCT59049.1"/>
    <property type="molecule type" value="Genomic_DNA"/>
</dbReference>
<feature type="transmembrane region" description="Helical" evidence="5">
    <location>
        <begin position="61"/>
        <end position="84"/>
    </location>
</feature>
<dbReference type="GO" id="GO:0004252">
    <property type="term" value="F:serine-type endopeptidase activity"/>
    <property type="evidence" value="ECO:0007669"/>
    <property type="project" value="InterPro"/>
</dbReference>
<dbReference type="PANTHER" id="PTHR43731">
    <property type="entry name" value="RHOMBOID PROTEASE"/>
    <property type="match status" value="1"/>
</dbReference>
<feature type="transmembrane region" description="Helical" evidence="5">
    <location>
        <begin position="148"/>
        <end position="166"/>
    </location>
</feature>
<feature type="domain" description="Peptidase S54 rhomboid" evidence="6">
    <location>
        <begin position="61"/>
        <end position="191"/>
    </location>
</feature>
<keyword evidence="2 5" id="KW-0812">Transmembrane</keyword>
<proteinExistence type="predicted"/>
<reference evidence="7 8" key="1">
    <citation type="journal article" date="2018" name="Nat. Biotechnol.">
        <title>A standardized bacterial taxonomy based on genome phylogeny substantially revises the tree of life.</title>
        <authorList>
            <person name="Parks D.H."/>
            <person name="Chuvochina M."/>
            <person name="Waite D.W."/>
            <person name="Rinke C."/>
            <person name="Skarshewski A."/>
            <person name="Chaumeil P.A."/>
            <person name="Hugenholtz P."/>
        </authorList>
    </citation>
    <scope>NUCLEOTIDE SEQUENCE [LARGE SCALE GENOMIC DNA]</scope>
    <source>
        <strain evidence="7">UBA8844</strain>
    </source>
</reference>
<feature type="transmembrane region" description="Helical" evidence="5">
    <location>
        <begin position="21"/>
        <end position="41"/>
    </location>
</feature>
<keyword evidence="3 5" id="KW-1133">Transmembrane helix</keyword>
<dbReference type="InterPro" id="IPR022764">
    <property type="entry name" value="Peptidase_S54_rhomboid_dom"/>
</dbReference>
<feature type="transmembrane region" description="Helical" evidence="5">
    <location>
        <begin position="96"/>
        <end position="114"/>
    </location>
</feature>
<dbReference type="GO" id="GO:0016020">
    <property type="term" value="C:membrane"/>
    <property type="evidence" value="ECO:0007669"/>
    <property type="project" value="UniProtKB-SubCell"/>
</dbReference>
<name>A0A3D4VD55_9BACT</name>
<evidence type="ECO:0000259" key="6">
    <source>
        <dbReference type="Pfam" id="PF01694"/>
    </source>
</evidence>
<protein>
    <submittedName>
        <fullName evidence="7">Rhomboid family intramembrane serine protease</fullName>
    </submittedName>
</protein>
<dbReference type="AlphaFoldDB" id="A0A3D4VD55"/>
<dbReference type="Pfam" id="PF01694">
    <property type="entry name" value="Rhomboid"/>
    <property type="match status" value="1"/>
</dbReference>
<dbReference type="OMA" id="FSPFIHG"/>
<gene>
    <name evidence="7" type="ORF">DGD08_17750</name>
</gene>
<evidence type="ECO:0000256" key="1">
    <source>
        <dbReference type="ARBA" id="ARBA00004141"/>
    </source>
</evidence>